<evidence type="ECO:0000256" key="1">
    <source>
        <dbReference type="ARBA" id="ARBA00001947"/>
    </source>
</evidence>
<dbReference type="WBParaSite" id="PSU_v2.g9365.t1">
    <property type="protein sequence ID" value="PSU_v2.g9365.t1"/>
    <property type="gene ID" value="PSU_v2.g9365"/>
</dbReference>
<dbReference type="GO" id="GO:0008270">
    <property type="term" value="F:zinc ion binding"/>
    <property type="evidence" value="ECO:0007669"/>
    <property type="project" value="InterPro"/>
</dbReference>
<keyword evidence="10" id="KW-1015">Disulfide bond</keyword>
<dbReference type="PRINTS" id="PR00765">
    <property type="entry name" value="CRBOXYPTASEA"/>
</dbReference>
<dbReference type="AlphaFoldDB" id="A0A914ZBR2"/>
<dbReference type="Proteomes" id="UP000887577">
    <property type="component" value="Unplaced"/>
</dbReference>
<dbReference type="FunFam" id="3.40.630.10:FF:000070">
    <property type="entry name" value="Putative carboxypeptidase suro-1"/>
    <property type="match status" value="1"/>
</dbReference>
<keyword evidence="13" id="KW-1185">Reference proteome</keyword>
<proteinExistence type="inferred from homology"/>
<evidence type="ECO:0000256" key="2">
    <source>
        <dbReference type="ARBA" id="ARBA00005988"/>
    </source>
</evidence>
<evidence type="ECO:0000313" key="13">
    <source>
        <dbReference type="Proteomes" id="UP000887577"/>
    </source>
</evidence>
<evidence type="ECO:0000256" key="7">
    <source>
        <dbReference type="ARBA" id="ARBA00022801"/>
    </source>
</evidence>
<dbReference type="SUPFAM" id="SSF53187">
    <property type="entry name" value="Zn-dependent exopeptidases"/>
    <property type="match status" value="1"/>
</dbReference>
<evidence type="ECO:0000256" key="3">
    <source>
        <dbReference type="ARBA" id="ARBA00022645"/>
    </source>
</evidence>
<dbReference type="PROSITE" id="PS52035">
    <property type="entry name" value="PEPTIDASE_M14"/>
    <property type="match status" value="1"/>
</dbReference>
<keyword evidence="4" id="KW-0645">Protease</keyword>
<dbReference type="CDD" id="cd03860">
    <property type="entry name" value="M14_CP_A-B_like"/>
    <property type="match status" value="1"/>
</dbReference>
<evidence type="ECO:0000256" key="5">
    <source>
        <dbReference type="ARBA" id="ARBA00022723"/>
    </source>
</evidence>
<evidence type="ECO:0000313" key="14">
    <source>
        <dbReference type="WBParaSite" id="PSU_v2.g9365.t1"/>
    </source>
</evidence>
<name>A0A914ZBR2_9BILA</name>
<evidence type="ECO:0000256" key="10">
    <source>
        <dbReference type="ARBA" id="ARBA00023157"/>
    </source>
</evidence>
<keyword evidence="6" id="KW-0732">Signal</keyword>
<keyword evidence="9" id="KW-0482">Metalloprotease</keyword>
<dbReference type="Pfam" id="PF00246">
    <property type="entry name" value="Peptidase_M14"/>
    <property type="match status" value="1"/>
</dbReference>
<feature type="domain" description="Peptidase M14" evidence="12">
    <location>
        <begin position="135"/>
        <end position="449"/>
    </location>
</feature>
<dbReference type="InterPro" id="IPR000834">
    <property type="entry name" value="Peptidase_M14"/>
</dbReference>
<dbReference type="Gene3D" id="3.40.630.10">
    <property type="entry name" value="Zn peptidases"/>
    <property type="match status" value="1"/>
</dbReference>
<evidence type="ECO:0000256" key="11">
    <source>
        <dbReference type="PROSITE-ProRule" id="PRU01379"/>
    </source>
</evidence>
<comment type="similarity">
    <text evidence="2 11">Belongs to the peptidase M14 family.</text>
</comment>
<dbReference type="GO" id="GO:0006508">
    <property type="term" value="P:proteolysis"/>
    <property type="evidence" value="ECO:0007669"/>
    <property type="project" value="UniProtKB-KW"/>
</dbReference>
<dbReference type="Gene3D" id="3.30.70.340">
    <property type="entry name" value="Metallocarboxypeptidase-like"/>
    <property type="match status" value="1"/>
</dbReference>
<protein>
    <submittedName>
        <fullName evidence="14">Peptidase M14 carboxypeptidase A domain-containing protein</fullName>
    </submittedName>
</protein>
<keyword evidence="8" id="KW-0862">Zinc</keyword>
<dbReference type="PANTHER" id="PTHR11705">
    <property type="entry name" value="PROTEASE FAMILY M14 CARBOXYPEPTIDASE A,B"/>
    <property type="match status" value="1"/>
</dbReference>
<evidence type="ECO:0000259" key="12">
    <source>
        <dbReference type="PROSITE" id="PS52035"/>
    </source>
</evidence>
<evidence type="ECO:0000256" key="8">
    <source>
        <dbReference type="ARBA" id="ARBA00022833"/>
    </source>
</evidence>
<organism evidence="13 14">
    <name type="scientific">Panagrolaimus superbus</name>
    <dbReference type="NCBI Taxonomy" id="310955"/>
    <lineage>
        <taxon>Eukaryota</taxon>
        <taxon>Metazoa</taxon>
        <taxon>Ecdysozoa</taxon>
        <taxon>Nematoda</taxon>
        <taxon>Chromadorea</taxon>
        <taxon>Rhabditida</taxon>
        <taxon>Tylenchina</taxon>
        <taxon>Panagrolaimomorpha</taxon>
        <taxon>Panagrolaimoidea</taxon>
        <taxon>Panagrolaimidae</taxon>
        <taxon>Panagrolaimus</taxon>
    </lineage>
</organism>
<dbReference type="SMART" id="SM00631">
    <property type="entry name" value="Zn_pept"/>
    <property type="match status" value="1"/>
</dbReference>
<dbReference type="InterPro" id="IPR036990">
    <property type="entry name" value="M14A-like_propep"/>
</dbReference>
<sequence length="511" mass="58534">MSEDSEVDFWLDSRQPGQFAEVMVSPRSQAAVQEWLIERNLRFRITINDVEKLIHQQEHSFKPSKKISTSTERINPLTSSSLSSASSSASYENDVQLQKIQRLRDSPMMNEKNIFGDRPFEEIYQLKGFNYPFGEYTNYATMLRFMRTIEFYYPHLAKIIRIGTTHEGRPIEGLKIGYHVSNSTKRAFWIDGNIHAREWASSHTALFIINQLIGGYGKDPTITHYMNNLNFLIIPCLNSDGYEYSRSSFSPDIRLWRKNRSPEKCANSVWGGLRCCQGVDLNRNFNFYWAQTGASTNPCSSIFAGDKAFSEPETKAVNDFLMSDEFRFKLDGFITIHSYGQLFIHPYSHEVEYYPNDIRKLENVAKKAVEKLRNVYGTQYRIGTGADLLSPASGGSDDWAKESLDTKYVYLIELRPQLELSRGFILNQEELIPTVIETFEGIKAVIEAVLEDNGIIPRPMIPRRSKEHSSAARIHSVPSAPMSNENKFVNGRFGEQAETELSPFRAKQKLL</sequence>
<accession>A0A914ZBR2</accession>
<dbReference type="Pfam" id="PF02244">
    <property type="entry name" value="Propep_M14"/>
    <property type="match status" value="1"/>
</dbReference>
<comment type="cofactor">
    <cofactor evidence="1">
        <name>Zn(2+)</name>
        <dbReference type="ChEBI" id="CHEBI:29105"/>
    </cofactor>
</comment>
<feature type="active site" description="Proton donor/acceptor" evidence="11">
    <location>
        <position position="413"/>
    </location>
</feature>
<dbReference type="GO" id="GO:0004181">
    <property type="term" value="F:metallocarboxypeptidase activity"/>
    <property type="evidence" value="ECO:0007669"/>
    <property type="project" value="InterPro"/>
</dbReference>
<evidence type="ECO:0000256" key="4">
    <source>
        <dbReference type="ARBA" id="ARBA00022670"/>
    </source>
</evidence>
<evidence type="ECO:0000256" key="9">
    <source>
        <dbReference type="ARBA" id="ARBA00023049"/>
    </source>
</evidence>
<dbReference type="InterPro" id="IPR003146">
    <property type="entry name" value="M14A_act_pep"/>
</dbReference>
<keyword evidence="3" id="KW-0121">Carboxypeptidase</keyword>
<keyword evidence="7" id="KW-0378">Hydrolase</keyword>
<dbReference type="SUPFAM" id="SSF54897">
    <property type="entry name" value="Protease propeptides/inhibitors"/>
    <property type="match status" value="1"/>
</dbReference>
<keyword evidence="5" id="KW-0479">Metal-binding</keyword>
<dbReference type="GO" id="GO:0005615">
    <property type="term" value="C:extracellular space"/>
    <property type="evidence" value="ECO:0007669"/>
    <property type="project" value="TreeGrafter"/>
</dbReference>
<reference evidence="14" key="1">
    <citation type="submission" date="2022-11" db="UniProtKB">
        <authorList>
            <consortium name="WormBaseParasite"/>
        </authorList>
    </citation>
    <scope>IDENTIFICATION</scope>
</reference>
<evidence type="ECO:0000256" key="6">
    <source>
        <dbReference type="ARBA" id="ARBA00022729"/>
    </source>
</evidence>
<dbReference type="PANTHER" id="PTHR11705:SF51">
    <property type="entry name" value="CARBOXYPEPTIDASE SURO-1-RELATED"/>
    <property type="match status" value="1"/>
</dbReference>